<dbReference type="InterPro" id="IPR042001">
    <property type="entry name" value="Sortase_F"/>
</dbReference>
<dbReference type="InterPro" id="IPR005754">
    <property type="entry name" value="Sortase"/>
</dbReference>
<keyword evidence="1" id="KW-0378">Hydrolase</keyword>
<dbReference type="CDD" id="cd05829">
    <property type="entry name" value="Sortase_F"/>
    <property type="match status" value="1"/>
</dbReference>
<sequence length="207" mass="21416">MSRHRRPPRPRPAHPAPTALDPVVLGRVLAVLAVVLSAACTAMGVATASRPPDPCPPVAAPWYADPTPLPRAEPVSLTVDRVDACSSLVPVDRLAAPAAPEQAGWFRDGPTPGEAGSAVVVGQVEGGGRRRVFAGLAAATAGDRVTVWRRDGSLAVFTVEGTTQVSATSFPTRTMHARSPDALLRLLAPGTDGADDVIVYARLVGRG</sequence>
<evidence type="ECO:0000313" key="2">
    <source>
        <dbReference type="EMBL" id="GAA4782115.1"/>
    </source>
</evidence>
<organism evidence="2 3">
    <name type="scientific">Actinomycetospora chlora</name>
    <dbReference type="NCBI Taxonomy" id="663608"/>
    <lineage>
        <taxon>Bacteria</taxon>
        <taxon>Bacillati</taxon>
        <taxon>Actinomycetota</taxon>
        <taxon>Actinomycetes</taxon>
        <taxon>Pseudonocardiales</taxon>
        <taxon>Pseudonocardiaceae</taxon>
        <taxon>Actinomycetospora</taxon>
    </lineage>
</organism>
<keyword evidence="3" id="KW-1185">Reference proteome</keyword>
<proteinExistence type="predicted"/>
<reference evidence="3" key="1">
    <citation type="journal article" date="2019" name="Int. J. Syst. Evol. Microbiol.">
        <title>The Global Catalogue of Microorganisms (GCM) 10K type strain sequencing project: providing services to taxonomists for standard genome sequencing and annotation.</title>
        <authorList>
            <consortium name="The Broad Institute Genomics Platform"/>
            <consortium name="The Broad Institute Genome Sequencing Center for Infectious Disease"/>
            <person name="Wu L."/>
            <person name="Ma J."/>
        </authorList>
    </citation>
    <scope>NUCLEOTIDE SEQUENCE [LARGE SCALE GENOMIC DNA]</scope>
    <source>
        <strain evidence="3">JCM 17979</strain>
    </source>
</reference>
<dbReference type="Proteomes" id="UP001500928">
    <property type="component" value="Unassembled WGS sequence"/>
</dbReference>
<dbReference type="Pfam" id="PF04203">
    <property type="entry name" value="Sortase"/>
    <property type="match status" value="1"/>
</dbReference>
<gene>
    <name evidence="2" type="ORF">GCM10023200_14490</name>
</gene>
<dbReference type="Gene3D" id="2.40.260.10">
    <property type="entry name" value="Sortase"/>
    <property type="match status" value="1"/>
</dbReference>
<dbReference type="SUPFAM" id="SSF63817">
    <property type="entry name" value="Sortase"/>
    <property type="match status" value="1"/>
</dbReference>
<dbReference type="EMBL" id="BAABHO010000008">
    <property type="protein sequence ID" value="GAA4782115.1"/>
    <property type="molecule type" value="Genomic_DNA"/>
</dbReference>
<name>A0ABP9ALJ6_9PSEU</name>
<protein>
    <submittedName>
        <fullName evidence="2">Class F sortase</fullName>
    </submittedName>
</protein>
<comment type="caution">
    <text evidence="2">The sequence shown here is derived from an EMBL/GenBank/DDBJ whole genome shotgun (WGS) entry which is preliminary data.</text>
</comment>
<dbReference type="InterPro" id="IPR023365">
    <property type="entry name" value="Sortase_dom-sf"/>
</dbReference>
<evidence type="ECO:0000256" key="1">
    <source>
        <dbReference type="ARBA" id="ARBA00022801"/>
    </source>
</evidence>
<accession>A0ABP9ALJ6</accession>
<dbReference type="RefSeq" id="WP_345412384.1">
    <property type="nucleotide sequence ID" value="NZ_BAABHO010000008.1"/>
</dbReference>
<evidence type="ECO:0000313" key="3">
    <source>
        <dbReference type="Proteomes" id="UP001500928"/>
    </source>
</evidence>